<dbReference type="InterPro" id="IPR006047">
    <property type="entry name" value="GH13_cat_dom"/>
</dbReference>
<dbReference type="Gene3D" id="3.90.400.10">
    <property type="entry name" value="Oligo-1,6-glucosidase, Domain 2"/>
    <property type="match status" value="1"/>
</dbReference>
<dbReference type="InterPro" id="IPR014756">
    <property type="entry name" value="Ig_E-set"/>
</dbReference>
<accession>A0ABW5XEC5</accession>
<dbReference type="EMBL" id="JBHUOP010000001">
    <property type="protein sequence ID" value="MFD2839188.1"/>
    <property type="molecule type" value="Genomic_DNA"/>
</dbReference>
<dbReference type="Gene3D" id="3.20.20.80">
    <property type="entry name" value="Glycosidases"/>
    <property type="match status" value="1"/>
</dbReference>
<dbReference type="InterPro" id="IPR004185">
    <property type="entry name" value="Glyco_hydro_13_lg-like_dom"/>
</dbReference>
<evidence type="ECO:0000313" key="6">
    <source>
        <dbReference type="Proteomes" id="UP001597391"/>
    </source>
</evidence>
<proteinExistence type="predicted"/>
<evidence type="ECO:0000313" key="5">
    <source>
        <dbReference type="EMBL" id="MFD2839188.1"/>
    </source>
</evidence>
<dbReference type="PANTHER" id="PTHR10357">
    <property type="entry name" value="ALPHA-AMYLASE FAMILY MEMBER"/>
    <property type="match status" value="1"/>
</dbReference>
<gene>
    <name evidence="5" type="ORF">ACFSYH_01175</name>
</gene>
<evidence type="ECO:0000256" key="3">
    <source>
        <dbReference type="SAM" id="MobiDB-lite"/>
    </source>
</evidence>
<keyword evidence="1 5" id="KW-0378">Hydrolase</keyword>
<organism evidence="5 6">
    <name type="scientific">Populibacterium corticicola</name>
    <dbReference type="NCBI Taxonomy" id="1812826"/>
    <lineage>
        <taxon>Bacteria</taxon>
        <taxon>Bacillati</taxon>
        <taxon>Actinomycetota</taxon>
        <taxon>Actinomycetes</taxon>
        <taxon>Micrococcales</taxon>
        <taxon>Jonesiaceae</taxon>
        <taxon>Populibacterium</taxon>
    </lineage>
</organism>
<dbReference type="Pfam" id="PF00128">
    <property type="entry name" value="Alpha-amylase"/>
    <property type="match status" value="1"/>
</dbReference>
<feature type="compositionally biased region" description="Basic and acidic residues" evidence="3">
    <location>
        <begin position="7"/>
        <end position="22"/>
    </location>
</feature>
<feature type="domain" description="Glycosyl hydrolase family 13 catalytic" evidence="4">
    <location>
        <begin position="140"/>
        <end position="532"/>
    </location>
</feature>
<reference evidence="6" key="1">
    <citation type="journal article" date="2019" name="Int. J. Syst. Evol. Microbiol.">
        <title>The Global Catalogue of Microorganisms (GCM) 10K type strain sequencing project: providing services to taxonomists for standard genome sequencing and annotation.</title>
        <authorList>
            <consortium name="The Broad Institute Genomics Platform"/>
            <consortium name="The Broad Institute Genome Sequencing Center for Infectious Disease"/>
            <person name="Wu L."/>
            <person name="Ma J."/>
        </authorList>
    </citation>
    <scope>NUCLEOTIDE SEQUENCE [LARGE SCALE GENOMIC DNA]</scope>
    <source>
        <strain evidence="6">KCTC 33576</strain>
    </source>
</reference>
<comment type="caution">
    <text evidence="5">The sequence shown here is derived from an EMBL/GenBank/DDBJ whole genome shotgun (WGS) entry which is preliminary data.</text>
</comment>
<dbReference type="SUPFAM" id="SSF51445">
    <property type="entry name" value="(Trans)glycosidases"/>
    <property type="match status" value="1"/>
</dbReference>
<dbReference type="PANTHER" id="PTHR10357:SF210">
    <property type="entry name" value="MALTODEXTRIN GLUCOSIDASE"/>
    <property type="match status" value="1"/>
</dbReference>
<feature type="region of interest" description="Disordered" evidence="3">
    <location>
        <begin position="1"/>
        <end position="24"/>
    </location>
</feature>
<evidence type="ECO:0000259" key="4">
    <source>
        <dbReference type="SMART" id="SM00642"/>
    </source>
</evidence>
<dbReference type="SMART" id="SM00642">
    <property type="entry name" value="Aamy"/>
    <property type="match status" value="1"/>
</dbReference>
<dbReference type="CDD" id="cd11338">
    <property type="entry name" value="AmyAc_CMD"/>
    <property type="match status" value="1"/>
</dbReference>
<dbReference type="SUPFAM" id="SSF81296">
    <property type="entry name" value="E set domains"/>
    <property type="match status" value="1"/>
</dbReference>
<name>A0ABW5XEC5_9MICO</name>
<keyword evidence="2" id="KW-0326">Glycosidase</keyword>
<dbReference type="CDD" id="cd02857">
    <property type="entry name" value="E_set_CDase_PDE_N"/>
    <property type="match status" value="1"/>
</dbReference>
<dbReference type="GO" id="GO:0016787">
    <property type="term" value="F:hydrolase activity"/>
    <property type="evidence" value="ECO:0007669"/>
    <property type="project" value="UniProtKB-KW"/>
</dbReference>
<dbReference type="InterPro" id="IPR017853">
    <property type="entry name" value="GH"/>
</dbReference>
<keyword evidence="6" id="KW-1185">Reference proteome</keyword>
<dbReference type="Proteomes" id="UP001597391">
    <property type="component" value="Unassembled WGS sequence"/>
</dbReference>
<dbReference type="InterPro" id="IPR045857">
    <property type="entry name" value="O16G_dom_2"/>
</dbReference>
<evidence type="ECO:0000256" key="2">
    <source>
        <dbReference type="ARBA" id="ARBA00023295"/>
    </source>
</evidence>
<evidence type="ECO:0000256" key="1">
    <source>
        <dbReference type="ARBA" id="ARBA00022801"/>
    </source>
</evidence>
<dbReference type="RefSeq" id="WP_377464622.1">
    <property type="nucleotide sequence ID" value="NZ_JBHUOP010000001.1"/>
</dbReference>
<sequence>MALASSRHRDLELTDLPHHDGSENYVSQITPQLGETVSVRVRVPLSFAETSVHVRVVRDGEPRLSQARLVAETEAERWYEADVLVHNPVTNYRFFFARQDDYAWLNGEGTFFRDVPDASDFRLTVHAPAPHWLHEGVVYQIFPDRFARSENAVDLSQADLPDWVIVENDWNSDPIPSGPGVAEHFFGGDLDGIAEKLDYLKDLGVNTVYLTPVFPGRSNHRYDAATFDEVDPLLGGDAAYARLSAAVHERGMRLMGDITSNHTGVSHDWFRTAQADPTSDEHSFFYWTDEEPGYACWLEHPSLPKLNYHSQLLRERMIDGPDSVIGRWLQPPFSLDGWRVDVANMTGRWGTDDMTHDVARTIRTTINDVNPDSLLIAEHFHDASHDLDGAGWNGNMNYSAFTRPIWSWLADPANETPAFGLPAKINRTGGTDMVAVMRQFNSVVPFKVNRDHWNMLGSHDTPRLRTLVGDDMIEVALGLLVTYLGNPVIFAGDEVGLEGINGEHARKTMPWNDPSRWHDGIHATYRGLLSARSGSEALRTGGLRWVLITDETVAYVRSAADESVLVVVSRSAFDGAQLPASIGLEFGVDAASLLDSPVILYGSSALGFDGSVYELPKTGPSVHIWRLR</sequence>
<protein>
    <submittedName>
        <fullName evidence="5">Glycoside hydrolase family 13 protein</fullName>
    </submittedName>
</protein>